<feature type="compositionally biased region" description="Acidic residues" evidence="1">
    <location>
        <begin position="550"/>
        <end position="565"/>
    </location>
</feature>
<feature type="compositionally biased region" description="Acidic residues" evidence="1">
    <location>
        <begin position="587"/>
        <end position="599"/>
    </location>
</feature>
<comment type="caution">
    <text evidence="2">The sequence shown here is derived from an EMBL/GenBank/DDBJ whole genome shotgun (WGS) entry which is preliminary data.</text>
</comment>
<accession>A0A5A8C722</accession>
<feature type="region of interest" description="Disordered" evidence="1">
    <location>
        <begin position="288"/>
        <end position="335"/>
    </location>
</feature>
<feature type="compositionally biased region" description="Low complexity" evidence="1">
    <location>
        <begin position="460"/>
        <end position="480"/>
    </location>
</feature>
<name>A0A5A8C722_CAFRO</name>
<feature type="region of interest" description="Disordered" evidence="1">
    <location>
        <begin position="1"/>
        <end position="27"/>
    </location>
</feature>
<gene>
    <name evidence="2" type="ORF">FNF28_07430</name>
</gene>
<organism evidence="2 3">
    <name type="scientific">Cafeteria roenbergensis</name>
    <name type="common">Marine flagellate</name>
    <dbReference type="NCBI Taxonomy" id="33653"/>
    <lineage>
        <taxon>Eukaryota</taxon>
        <taxon>Sar</taxon>
        <taxon>Stramenopiles</taxon>
        <taxon>Bigyra</taxon>
        <taxon>Opalozoa</taxon>
        <taxon>Bicosoecida</taxon>
        <taxon>Cafeteriaceae</taxon>
        <taxon>Cafeteria</taxon>
    </lineage>
</organism>
<dbReference type="Proteomes" id="UP000324907">
    <property type="component" value="Unassembled WGS sequence"/>
</dbReference>
<feature type="compositionally biased region" description="Polar residues" evidence="1">
    <location>
        <begin position="1"/>
        <end position="10"/>
    </location>
</feature>
<feature type="region of interest" description="Disordered" evidence="1">
    <location>
        <begin position="426"/>
        <end position="529"/>
    </location>
</feature>
<feature type="region of interest" description="Disordered" evidence="1">
    <location>
        <begin position="894"/>
        <end position="925"/>
    </location>
</feature>
<feature type="compositionally biased region" description="Low complexity" evidence="1">
    <location>
        <begin position="577"/>
        <end position="586"/>
    </location>
</feature>
<dbReference type="SUPFAM" id="SSF48371">
    <property type="entry name" value="ARM repeat"/>
    <property type="match status" value="1"/>
</dbReference>
<feature type="region of interest" description="Disordered" evidence="1">
    <location>
        <begin position="173"/>
        <end position="197"/>
    </location>
</feature>
<dbReference type="AlphaFoldDB" id="A0A5A8C722"/>
<protein>
    <submittedName>
        <fullName evidence="2">Uncharacterized protein</fullName>
    </submittedName>
</protein>
<reference evidence="2 3" key="1">
    <citation type="submission" date="2019-07" db="EMBL/GenBank/DDBJ databases">
        <title>Genomes of Cafeteria roenbergensis.</title>
        <authorList>
            <person name="Fischer M.G."/>
            <person name="Hackl T."/>
            <person name="Roman M."/>
        </authorList>
    </citation>
    <scope>NUCLEOTIDE SEQUENCE [LARGE SCALE GENOMIC DNA]</scope>
    <source>
        <strain evidence="2 3">RCC970-E3</strain>
    </source>
</reference>
<dbReference type="InterPro" id="IPR016024">
    <property type="entry name" value="ARM-type_fold"/>
</dbReference>
<feature type="compositionally biased region" description="Low complexity" evidence="1">
    <location>
        <begin position="714"/>
        <end position="724"/>
    </location>
</feature>
<evidence type="ECO:0000313" key="2">
    <source>
        <dbReference type="EMBL" id="KAA0148648.1"/>
    </source>
</evidence>
<dbReference type="EMBL" id="VLTL01000259">
    <property type="protein sequence ID" value="KAA0148648.1"/>
    <property type="molecule type" value="Genomic_DNA"/>
</dbReference>
<feature type="region of interest" description="Disordered" evidence="1">
    <location>
        <begin position="701"/>
        <end position="726"/>
    </location>
</feature>
<feature type="region of interest" description="Disordered" evidence="1">
    <location>
        <begin position="232"/>
        <end position="261"/>
    </location>
</feature>
<feature type="compositionally biased region" description="Acidic residues" evidence="1">
    <location>
        <begin position="251"/>
        <end position="261"/>
    </location>
</feature>
<feature type="compositionally biased region" description="Low complexity" evidence="1">
    <location>
        <begin position="905"/>
        <end position="925"/>
    </location>
</feature>
<feature type="compositionally biased region" description="Low complexity" evidence="1">
    <location>
        <begin position="300"/>
        <end position="312"/>
    </location>
</feature>
<sequence length="1094" mass="110425">MASAHLSATGSKPAAAPAAAARQPHQSPEELMNQLVLEMAERDLFNSLRPHLRREKVMPDSMSTGPIRRDFLKALARKWNLHKEPGFWSKHRDMLRLAMVLAEHGAARDLMRKESQARTAVATSVIAAGNASPESRAAAGMSASAAVSGLTAGPSGAGQGLPATATSASSLGVRFAPSTSTPTAGGMPASRPLAPSDKAAGIRALRRALRPYTGEGFAGQSDNSDSLLYLSRQQPKSSARDYATGRRQDESEPEEEAEDDETRLDCLAALCNLTAVAASGAGLQSHFQAEEEAARSGATAPDAGGSAAGAAAADDDEDGGAGASEAPDAVPEPVLEPGVVGTLADFARTMGAGTAVDPADMELRCMLVTALLNISATRPFQARAVAEGAVPALMALMVPVTRQRARRGNAVSLSAAAAAMAAAEADDPAEAQRGSATGKGSPASNGSRVSPVGDVDADVDVGQAEGVGAGTADPAARGAADVSGAPVGDKYAGQAVRAPATSASPRPPPPRHPSAARSGLVEGDDSDAKEDDEVAFAAAVGTGRAGGLAGDDDDADDYGDDDFTADDVGKAGSPGTAAAAAAAAVGEEQDEEEEEEEASAGDIALALASADAYCIACAVRGLCNLSGSARGAEALMASGVVPALCGVWDMLTEGLRGAAAAHIVYNLTRTRSTSRKLAEEGGVLILRDVIVGIAARSAARDAPPAERRDGSAGSGEASAPGSSGDCAERLTEEESFALRRSSLALCRLERAPRVAARVTEARTASTWDDESYLAHLAVYNASCHHAIRRTLLKLRGTDVLDACRAVEAGNALRAVVALAAAHASGGALPTEAGDFLLIRDLNDDDHDADFVDRTGGGGGAAVGAAATGGRDDGIEVAEPYTPFSDRGSAVRAGGSGFAASKDNSPATGGDATAGAAPGASAGSEADEALPSLSLPVLVSLVAAVERGAAMVRRSRLPASTPDLDSDIGHLIDATAADSASVDDAVGDLNGDQPRAPQCALALSTIVCAEDGVRLAGSDATGRCAADEFLGMGVLDALNALCKSGATATPSGARWSGPCAPSPAVEGVAASMLHRRNLLDTLVRMLRFQRRLGAP</sequence>
<feature type="region of interest" description="Disordered" evidence="1">
    <location>
        <begin position="543"/>
        <end position="599"/>
    </location>
</feature>
<evidence type="ECO:0000256" key="1">
    <source>
        <dbReference type="SAM" id="MobiDB-lite"/>
    </source>
</evidence>
<evidence type="ECO:0000313" key="3">
    <source>
        <dbReference type="Proteomes" id="UP000324907"/>
    </source>
</evidence>
<feature type="compositionally biased region" description="Low complexity" evidence="1">
    <location>
        <begin position="323"/>
        <end position="335"/>
    </location>
</feature>
<proteinExistence type="predicted"/>